<keyword evidence="2" id="KW-1185">Reference proteome</keyword>
<sequence>GQRWPHNNAATTIGYNSRTAIDEFSVKVAKYSDVKDFWEPSSDSLFADTVWFAVQTDDIAVFSSTSVLDCMGNVEEV</sequence>
<organism evidence="1 2">
    <name type="scientific">Mytilus galloprovincialis</name>
    <name type="common">Mediterranean mussel</name>
    <dbReference type="NCBI Taxonomy" id="29158"/>
    <lineage>
        <taxon>Eukaryota</taxon>
        <taxon>Metazoa</taxon>
        <taxon>Spiralia</taxon>
        <taxon>Lophotrochozoa</taxon>
        <taxon>Mollusca</taxon>
        <taxon>Bivalvia</taxon>
        <taxon>Autobranchia</taxon>
        <taxon>Pteriomorphia</taxon>
        <taxon>Mytilida</taxon>
        <taxon>Mytiloidea</taxon>
        <taxon>Mytilidae</taxon>
        <taxon>Mytilinae</taxon>
        <taxon>Mytilus</taxon>
    </lineage>
</organism>
<dbReference type="EMBL" id="UYJE01008893">
    <property type="protein sequence ID" value="VDI68339.1"/>
    <property type="molecule type" value="Genomic_DNA"/>
</dbReference>
<dbReference type="Proteomes" id="UP000596742">
    <property type="component" value="Unassembled WGS sequence"/>
</dbReference>
<reference evidence="1" key="1">
    <citation type="submission" date="2018-11" db="EMBL/GenBank/DDBJ databases">
        <authorList>
            <person name="Alioto T."/>
            <person name="Alioto T."/>
        </authorList>
    </citation>
    <scope>NUCLEOTIDE SEQUENCE</scope>
</reference>
<evidence type="ECO:0000313" key="1">
    <source>
        <dbReference type="EMBL" id="VDI68339.1"/>
    </source>
</evidence>
<comment type="caution">
    <text evidence="1">The sequence shown here is derived from an EMBL/GenBank/DDBJ whole genome shotgun (WGS) entry which is preliminary data.</text>
</comment>
<protein>
    <submittedName>
        <fullName evidence="1">Uncharacterized protein</fullName>
    </submittedName>
</protein>
<evidence type="ECO:0000313" key="2">
    <source>
        <dbReference type="Proteomes" id="UP000596742"/>
    </source>
</evidence>
<accession>A0A8B6GSD5</accession>
<feature type="non-terminal residue" evidence="1">
    <location>
        <position position="1"/>
    </location>
</feature>
<dbReference type="AlphaFoldDB" id="A0A8B6GSD5"/>
<gene>
    <name evidence="1" type="ORF">MGAL_10B024763</name>
</gene>
<name>A0A8B6GSD5_MYTGA</name>
<proteinExistence type="predicted"/>